<evidence type="ECO:0000259" key="1">
    <source>
        <dbReference type="Pfam" id="PF00535"/>
    </source>
</evidence>
<comment type="caution">
    <text evidence="2">The sequence shown here is derived from an EMBL/GenBank/DDBJ whole genome shotgun (WGS) entry which is preliminary data.</text>
</comment>
<protein>
    <submittedName>
        <fullName evidence="2">Glycosyltransferase</fullName>
    </submittedName>
</protein>
<evidence type="ECO:0000313" key="2">
    <source>
        <dbReference type="EMBL" id="MBC8334244.1"/>
    </source>
</evidence>
<dbReference type="CDD" id="cd06433">
    <property type="entry name" value="GT_2_WfgS_like"/>
    <property type="match status" value="1"/>
</dbReference>
<dbReference type="EMBL" id="JACNJN010000056">
    <property type="protein sequence ID" value="MBC8334244.1"/>
    <property type="molecule type" value="Genomic_DNA"/>
</dbReference>
<dbReference type="InterPro" id="IPR029044">
    <property type="entry name" value="Nucleotide-diphossugar_trans"/>
</dbReference>
<dbReference type="AlphaFoldDB" id="A0A8J6THM5"/>
<gene>
    <name evidence="2" type="ORF">H8E29_03175</name>
</gene>
<dbReference type="Pfam" id="PF00535">
    <property type="entry name" value="Glycos_transf_2"/>
    <property type="match status" value="1"/>
</dbReference>
<feature type="domain" description="Glycosyltransferase 2-like" evidence="1">
    <location>
        <begin position="7"/>
        <end position="133"/>
    </location>
</feature>
<proteinExistence type="predicted"/>
<dbReference type="Gene3D" id="3.90.550.10">
    <property type="entry name" value="Spore Coat Polysaccharide Biosynthesis Protein SpsA, Chain A"/>
    <property type="match status" value="1"/>
</dbReference>
<name>A0A8J6THM5_9CHLR</name>
<sequence>MSSPVISIITPSYNQAAYLEQTIRSVLEQDYPQTEYMVVDGESTDGSVDIIRKYDGRLAWWVSEADSGQADAINKGLARASGEIVAWLNSDDYYLPKTIPAVMDLFAKHPEAGLIYGNVLSVDGEGNPINIQRFQPYTLDDMMAFKIISQPAVFMRRSILEKAGYLDPSYHFLLDHHLWLRMVQLAPFVYSPQILAAARYHDDAKNISHAEQFGGEAFKILEWMEAQPALAGRLLENKPEIMAGAHHLNAFYLVEAGKMRAGLIAYYHAYRHHPRTVYKAWKRIIYAFFSLIGLGRVREIYLRFKQNSLKKETRE</sequence>
<reference evidence="2 3" key="1">
    <citation type="submission" date="2020-08" db="EMBL/GenBank/DDBJ databases">
        <title>Bridging the membrane lipid divide: bacteria of the FCB group superphylum have the potential to synthesize archaeal ether lipids.</title>
        <authorList>
            <person name="Villanueva L."/>
            <person name="Von Meijenfeldt F.A.B."/>
            <person name="Westbye A.B."/>
            <person name="Yadav S."/>
            <person name="Hopmans E.C."/>
            <person name="Dutilh B.E."/>
            <person name="Sinninghe Damste J.S."/>
        </authorList>
    </citation>
    <scope>NUCLEOTIDE SEQUENCE [LARGE SCALE GENOMIC DNA]</scope>
    <source>
        <strain evidence="2">NIOZ-UU36</strain>
    </source>
</reference>
<organism evidence="2 3">
    <name type="scientific">Candidatus Desulfolinea nitratireducens</name>
    <dbReference type="NCBI Taxonomy" id="2841698"/>
    <lineage>
        <taxon>Bacteria</taxon>
        <taxon>Bacillati</taxon>
        <taxon>Chloroflexota</taxon>
        <taxon>Anaerolineae</taxon>
        <taxon>Anaerolineales</taxon>
        <taxon>Anaerolineales incertae sedis</taxon>
        <taxon>Candidatus Desulfolinea</taxon>
    </lineage>
</organism>
<dbReference type="PANTHER" id="PTHR22916">
    <property type="entry name" value="GLYCOSYLTRANSFERASE"/>
    <property type="match status" value="1"/>
</dbReference>
<dbReference type="Proteomes" id="UP000614469">
    <property type="component" value="Unassembled WGS sequence"/>
</dbReference>
<accession>A0A8J6THM5</accession>
<dbReference type="InterPro" id="IPR001173">
    <property type="entry name" value="Glyco_trans_2-like"/>
</dbReference>
<dbReference type="SUPFAM" id="SSF53448">
    <property type="entry name" value="Nucleotide-diphospho-sugar transferases"/>
    <property type="match status" value="1"/>
</dbReference>
<dbReference type="PANTHER" id="PTHR22916:SF65">
    <property type="entry name" value="SLR1065 PROTEIN"/>
    <property type="match status" value="1"/>
</dbReference>
<evidence type="ECO:0000313" key="3">
    <source>
        <dbReference type="Proteomes" id="UP000614469"/>
    </source>
</evidence>